<comment type="caution">
    <text evidence="1">The sequence shown here is derived from an EMBL/GenBank/DDBJ whole genome shotgun (WGS) entry which is preliminary data.</text>
</comment>
<evidence type="ECO:0000313" key="1">
    <source>
        <dbReference type="EMBL" id="RMN13959.1"/>
    </source>
</evidence>
<dbReference type="RefSeq" id="WP_122234912.1">
    <property type="nucleotide sequence ID" value="NZ_RBOV01000075.1"/>
</dbReference>
<evidence type="ECO:0000313" key="2">
    <source>
        <dbReference type="Proteomes" id="UP000271468"/>
    </source>
</evidence>
<reference evidence="1 2" key="1">
    <citation type="submission" date="2018-08" db="EMBL/GenBank/DDBJ databases">
        <title>Recombination of ecologically and evolutionarily significant loci maintains genetic cohesion in the Pseudomonas syringae species complex.</title>
        <authorList>
            <person name="Dillon M."/>
            <person name="Thakur S."/>
            <person name="Almeida R.N.D."/>
            <person name="Weir B.S."/>
            <person name="Guttman D.S."/>
        </authorList>
    </citation>
    <scope>NUCLEOTIDE SEQUENCE [LARGE SCALE GENOMIC DNA]</scope>
    <source>
        <strain evidence="1 2">ICMP 12341</strain>
    </source>
</reference>
<sequence length="83" mass="9495">MSDMVLRDESKKLLVIGGPCDGQRMARPGDEFTEIIGTGKIIEKRAKFKYLLRWHPVIKVLVWALPENKSVHYPSKENIQKCG</sequence>
<name>A0A3M3JT06_9PSED</name>
<organism evidence="1 2">
    <name type="scientific">Pseudomonas syringae pv. coriandricola</name>
    <dbReference type="NCBI Taxonomy" id="264453"/>
    <lineage>
        <taxon>Bacteria</taxon>
        <taxon>Pseudomonadati</taxon>
        <taxon>Pseudomonadota</taxon>
        <taxon>Gammaproteobacteria</taxon>
        <taxon>Pseudomonadales</taxon>
        <taxon>Pseudomonadaceae</taxon>
        <taxon>Pseudomonas</taxon>
    </lineage>
</organism>
<dbReference type="Proteomes" id="UP000271468">
    <property type="component" value="Unassembled WGS sequence"/>
</dbReference>
<dbReference type="EMBL" id="RBOV01000075">
    <property type="protein sequence ID" value="RMN13959.1"/>
    <property type="molecule type" value="Genomic_DNA"/>
</dbReference>
<accession>A0A3M3JT06</accession>
<gene>
    <name evidence="1" type="ORF">ALQ65_200276</name>
</gene>
<protein>
    <submittedName>
        <fullName evidence="1">Uncharacterized protein</fullName>
    </submittedName>
</protein>
<proteinExistence type="predicted"/>
<dbReference type="AlphaFoldDB" id="A0A3M3JT06"/>